<dbReference type="AlphaFoldDB" id="A0AAX4HMJ2"/>
<name>A0AAX4HMJ2_9BACT</name>
<keyword evidence="3" id="KW-1185">Reference proteome</keyword>
<dbReference type="SUPFAM" id="SSF55120">
    <property type="entry name" value="Pseudouridine synthase"/>
    <property type="match status" value="1"/>
</dbReference>
<dbReference type="KEGG" id="psti:SOO65_17140"/>
<dbReference type="GO" id="GO:0006396">
    <property type="term" value="P:RNA processing"/>
    <property type="evidence" value="ECO:0007669"/>
    <property type="project" value="UniProtKB-ARBA"/>
</dbReference>
<dbReference type="PROSITE" id="PS01129">
    <property type="entry name" value="PSI_RLU"/>
    <property type="match status" value="1"/>
</dbReference>
<feature type="domain" description="Pseudouridine synthase RsuA/RluA-like" evidence="1">
    <location>
        <begin position="78"/>
        <end position="237"/>
    </location>
</feature>
<dbReference type="GO" id="GO:0140098">
    <property type="term" value="F:catalytic activity, acting on RNA"/>
    <property type="evidence" value="ECO:0007669"/>
    <property type="project" value="UniProtKB-ARBA"/>
</dbReference>
<evidence type="ECO:0000259" key="1">
    <source>
        <dbReference type="Pfam" id="PF00849"/>
    </source>
</evidence>
<dbReference type="InterPro" id="IPR050188">
    <property type="entry name" value="RluA_PseudoU_synthase"/>
</dbReference>
<dbReference type="Proteomes" id="UP001324634">
    <property type="component" value="Chromosome"/>
</dbReference>
<sequence>MELVELSWLYDDSSLKDALKKTLGASGQQIKRHFSSKEQDRPVKARSTSRLPLDFVNHMKINPVYVGPEVKIISETKDYIVLHKPPGVHCHPLCYTDKDTLLNFLVQEGKWEAVEVNRENYDRGLLYRLDHETSGVMVLAKTESFLKQIREHFSTAMKRKFYWAIVEGDFNKEGLWTHHFRASGVKGQKQKVSDEEHELSQPATLAVLKVSMNQGTSLLLVNLKTGLRHQIRAQLAHLGFPILGDELYGGRKAERLFLHALRYEFTDTVEDTTAELFNVFFDLNGSLQMSHDMFGRF</sequence>
<dbReference type="GO" id="GO:0009982">
    <property type="term" value="F:pseudouridine synthase activity"/>
    <property type="evidence" value="ECO:0007669"/>
    <property type="project" value="InterPro"/>
</dbReference>
<dbReference type="CDD" id="cd02869">
    <property type="entry name" value="PseudoU_synth_RluA_like"/>
    <property type="match status" value="1"/>
</dbReference>
<dbReference type="InterPro" id="IPR006224">
    <property type="entry name" value="PsdUridine_synth_RluA-like_CS"/>
</dbReference>
<organism evidence="2 3">
    <name type="scientific">Peredibacter starrii</name>
    <dbReference type="NCBI Taxonomy" id="28202"/>
    <lineage>
        <taxon>Bacteria</taxon>
        <taxon>Pseudomonadati</taxon>
        <taxon>Bdellovibrionota</taxon>
        <taxon>Bacteriovoracia</taxon>
        <taxon>Bacteriovoracales</taxon>
        <taxon>Bacteriovoracaceae</taxon>
        <taxon>Peredibacter</taxon>
    </lineage>
</organism>
<evidence type="ECO:0000313" key="3">
    <source>
        <dbReference type="Proteomes" id="UP001324634"/>
    </source>
</evidence>
<dbReference type="InterPro" id="IPR006145">
    <property type="entry name" value="PsdUridine_synth_RsuA/RluA"/>
</dbReference>
<keyword evidence="2" id="KW-0413">Isomerase</keyword>
<protein>
    <submittedName>
        <fullName evidence="2">RluA family pseudouridine synthase</fullName>
        <ecNumber evidence="2">5.4.99.-</ecNumber>
    </submittedName>
</protein>
<dbReference type="GO" id="GO:0003723">
    <property type="term" value="F:RNA binding"/>
    <property type="evidence" value="ECO:0007669"/>
    <property type="project" value="InterPro"/>
</dbReference>
<dbReference type="InterPro" id="IPR020103">
    <property type="entry name" value="PsdUridine_synth_cat_dom_sf"/>
</dbReference>
<dbReference type="PANTHER" id="PTHR21600">
    <property type="entry name" value="MITOCHONDRIAL RNA PSEUDOURIDINE SYNTHASE"/>
    <property type="match status" value="1"/>
</dbReference>
<dbReference type="EC" id="5.4.99.-" evidence="2"/>
<gene>
    <name evidence="2" type="ORF">SOO65_17140</name>
</gene>
<dbReference type="Gene3D" id="3.30.2350.10">
    <property type="entry name" value="Pseudouridine synthase"/>
    <property type="match status" value="1"/>
</dbReference>
<proteinExistence type="predicted"/>
<accession>A0AAX4HMJ2</accession>
<reference evidence="2 3" key="1">
    <citation type="submission" date="2023-11" db="EMBL/GenBank/DDBJ databases">
        <title>Peredibacter starrii A3.12.</title>
        <authorList>
            <person name="Mitchell R.J."/>
        </authorList>
    </citation>
    <scope>NUCLEOTIDE SEQUENCE [LARGE SCALE GENOMIC DNA]</scope>
    <source>
        <strain evidence="2 3">A3.12</strain>
    </source>
</reference>
<dbReference type="Pfam" id="PF00849">
    <property type="entry name" value="PseudoU_synth_2"/>
    <property type="match status" value="1"/>
</dbReference>
<dbReference type="GO" id="GO:0001522">
    <property type="term" value="P:pseudouridine synthesis"/>
    <property type="evidence" value="ECO:0007669"/>
    <property type="project" value="InterPro"/>
</dbReference>
<dbReference type="EMBL" id="CP139487">
    <property type="protein sequence ID" value="WPU64421.1"/>
    <property type="molecule type" value="Genomic_DNA"/>
</dbReference>
<dbReference type="RefSeq" id="WP_321393196.1">
    <property type="nucleotide sequence ID" value="NZ_CP139487.1"/>
</dbReference>
<evidence type="ECO:0000313" key="2">
    <source>
        <dbReference type="EMBL" id="WPU64421.1"/>
    </source>
</evidence>